<dbReference type="GO" id="GO:0005524">
    <property type="term" value="F:ATP binding"/>
    <property type="evidence" value="ECO:0007669"/>
    <property type="project" value="UniProtKB-KW"/>
</dbReference>
<evidence type="ECO:0000256" key="14">
    <source>
        <dbReference type="ARBA" id="ARBA00023137"/>
    </source>
</evidence>
<dbReference type="EMBL" id="VJMF01000084">
    <property type="protein sequence ID" value="TRL28307.1"/>
    <property type="molecule type" value="Genomic_DNA"/>
</dbReference>
<evidence type="ECO:0000256" key="16">
    <source>
        <dbReference type="SAM" id="Coils"/>
    </source>
</evidence>
<evidence type="ECO:0000256" key="10">
    <source>
        <dbReference type="ARBA" id="ARBA00022777"/>
    </source>
</evidence>
<evidence type="ECO:0000256" key="5">
    <source>
        <dbReference type="ARBA" id="ARBA00022475"/>
    </source>
</evidence>
<evidence type="ECO:0000256" key="6">
    <source>
        <dbReference type="ARBA" id="ARBA00022519"/>
    </source>
</evidence>
<keyword evidence="14" id="KW-0829">Tyrosine-protein kinase</keyword>
<keyword evidence="8 17" id="KW-0812">Transmembrane</keyword>
<dbReference type="PANTHER" id="PTHR32309">
    <property type="entry name" value="TYROSINE-PROTEIN KINASE"/>
    <property type="match status" value="1"/>
</dbReference>
<comment type="subcellular location">
    <subcellularLocation>
        <location evidence="1">Cell inner membrane</location>
        <topology evidence="1">Multi-pass membrane protein</topology>
    </subcellularLocation>
</comment>
<evidence type="ECO:0000256" key="1">
    <source>
        <dbReference type="ARBA" id="ARBA00004429"/>
    </source>
</evidence>
<dbReference type="InterPro" id="IPR003856">
    <property type="entry name" value="LPS_length_determ_N"/>
</dbReference>
<comment type="caution">
    <text evidence="20">The sequence shown here is derived from an EMBL/GenBank/DDBJ whole genome shotgun (WGS) entry which is preliminary data.</text>
</comment>
<comment type="similarity">
    <text evidence="2">Belongs to the CpsD/CapB family.</text>
</comment>
<evidence type="ECO:0000256" key="12">
    <source>
        <dbReference type="ARBA" id="ARBA00022989"/>
    </source>
</evidence>
<keyword evidence="13 17" id="KW-0472">Membrane</keyword>
<keyword evidence="16" id="KW-0175">Coiled coil</keyword>
<dbReference type="Gene3D" id="3.40.50.300">
    <property type="entry name" value="P-loop containing nucleotide triphosphate hydrolases"/>
    <property type="match status" value="1"/>
</dbReference>
<evidence type="ECO:0000256" key="7">
    <source>
        <dbReference type="ARBA" id="ARBA00022679"/>
    </source>
</evidence>
<feature type="domain" description="AAA" evidence="19">
    <location>
        <begin position="567"/>
        <end position="708"/>
    </location>
</feature>
<evidence type="ECO:0000256" key="13">
    <source>
        <dbReference type="ARBA" id="ARBA00023136"/>
    </source>
</evidence>
<comment type="catalytic activity">
    <reaction evidence="15">
        <text>L-tyrosyl-[protein] + ATP = O-phospho-L-tyrosyl-[protein] + ADP + H(+)</text>
        <dbReference type="Rhea" id="RHEA:10596"/>
        <dbReference type="Rhea" id="RHEA-COMP:10136"/>
        <dbReference type="Rhea" id="RHEA-COMP:20101"/>
        <dbReference type="ChEBI" id="CHEBI:15378"/>
        <dbReference type="ChEBI" id="CHEBI:30616"/>
        <dbReference type="ChEBI" id="CHEBI:46858"/>
        <dbReference type="ChEBI" id="CHEBI:61978"/>
        <dbReference type="ChEBI" id="CHEBI:456216"/>
        <dbReference type="EC" id="2.7.10.2"/>
    </reaction>
</comment>
<dbReference type="GO" id="GO:0004715">
    <property type="term" value="F:non-membrane spanning protein tyrosine kinase activity"/>
    <property type="evidence" value="ECO:0007669"/>
    <property type="project" value="UniProtKB-EC"/>
</dbReference>
<keyword evidence="11" id="KW-0067">ATP-binding</keyword>
<dbReference type="AlphaFoldDB" id="A0A549SFF9"/>
<dbReference type="InterPro" id="IPR027417">
    <property type="entry name" value="P-loop_NTPase"/>
</dbReference>
<dbReference type="CDD" id="cd05387">
    <property type="entry name" value="BY-kinase"/>
    <property type="match status" value="1"/>
</dbReference>
<evidence type="ECO:0000256" key="17">
    <source>
        <dbReference type="SAM" id="Phobius"/>
    </source>
</evidence>
<evidence type="ECO:0000313" key="20">
    <source>
        <dbReference type="EMBL" id="TRL28307.1"/>
    </source>
</evidence>
<feature type="domain" description="Polysaccharide chain length determinant N-terminal" evidence="18">
    <location>
        <begin position="28"/>
        <end position="118"/>
    </location>
</feature>
<evidence type="ECO:0000256" key="3">
    <source>
        <dbReference type="ARBA" id="ARBA00008883"/>
    </source>
</evidence>
<evidence type="ECO:0000259" key="18">
    <source>
        <dbReference type="Pfam" id="PF02706"/>
    </source>
</evidence>
<dbReference type="InterPro" id="IPR025669">
    <property type="entry name" value="AAA_dom"/>
</dbReference>
<organism evidence="20 21">
    <name type="scientific">Methylosinus sporium</name>
    <dbReference type="NCBI Taxonomy" id="428"/>
    <lineage>
        <taxon>Bacteria</taxon>
        <taxon>Pseudomonadati</taxon>
        <taxon>Pseudomonadota</taxon>
        <taxon>Alphaproteobacteria</taxon>
        <taxon>Hyphomicrobiales</taxon>
        <taxon>Methylocystaceae</taxon>
        <taxon>Methylosinus</taxon>
    </lineage>
</organism>
<keyword evidence="12 17" id="KW-1133">Transmembrane helix</keyword>
<evidence type="ECO:0000256" key="4">
    <source>
        <dbReference type="ARBA" id="ARBA00011903"/>
    </source>
</evidence>
<keyword evidence="6" id="KW-0997">Cell inner membrane</keyword>
<dbReference type="InterPro" id="IPR050445">
    <property type="entry name" value="Bact_polysacc_biosynth/exp"/>
</dbReference>
<keyword evidence="7 20" id="KW-0808">Transferase</keyword>
<name>A0A549SFF9_METSR</name>
<dbReference type="Pfam" id="PF13614">
    <property type="entry name" value="AAA_31"/>
    <property type="match status" value="1"/>
</dbReference>
<keyword evidence="5" id="KW-1003">Cell membrane</keyword>
<dbReference type="PANTHER" id="PTHR32309:SF13">
    <property type="entry name" value="FERRIC ENTEROBACTIN TRANSPORT PROTEIN FEPE"/>
    <property type="match status" value="1"/>
</dbReference>
<feature type="coiled-coil region" evidence="16">
    <location>
        <begin position="361"/>
        <end position="388"/>
    </location>
</feature>
<dbReference type="Proteomes" id="UP000316781">
    <property type="component" value="Unassembled WGS sequence"/>
</dbReference>
<reference evidence="20 21" key="1">
    <citation type="submission" date="2019-07" db="EMBL/GenBank/DDBJ databases">
        <title>Ln-dependent methylotrophs.</title>
        <authorList>
            <person name="Tani A."/>
        </authorList>
    </citation>
    <scope>NUCLEOTIDE SEQUENCE [LARGE SCALE GENOMIC DNA]</scope>
    <source>
        <strain evidence="20 21">SM89A</strain>
    </source>
</reference>
<evidence type="ECO:0000259" key="19">
    <source>
        <dbReference type="Pfam" id="PF13614"/>
    </source>
</evidence>
<dbReference type="EC" id="2.7.10.2" evidence="4"/>
<evidence type="ECO:0000256" key="11">
    <source>
        <dbReference type="ARBA" id="ARBA00022840"/>
    </source>
</evidence>
<dbReference type="SUPFAM" id="SSF52540">
    <property type="entry name" value="P-loop containing nucleoside triphosphate hydrolases"/>
    <property type="match status" value="1"/>
</dbReference>
<dbReference type="NCBIfam" id="TIGR01007">
    <property type="entry name" value="eps_fam"/>
    <property type="match status" value="1"/>
</dbReference>
<evidence type="ECO:0000256" key="2">
    <source>
        <dbReference type="ARBA" id="ARBA00007316"/>
    </source>
</evidence>
<evidence type="ECO:0000313" key="21">
    <source>
        <dbReference type="Proteomes" id="UP000316781"/>
    </source>
</evidence>
<dbReference type="InterPro" id="IPR005702">
    <property type="entry name" value="Wzc-like_C"/>
</dbReference>
<protein>
    <recommendedName>
        <fullName evidence="4">non-specific protein-tyrosine kinase</fullName>
        <ecNumber evidence="4">2.7.10.2</ecNumber>
    </recommendedName>
</protein>
<comment type="similarity">
    <text evidence="3">Belongs to the etk/wzc family.</text>
</comment>
<proteinExistence type="inferred from homology"/>
<gene>
    <name evidence="20" type="ORF">FM996_18555</name>
</gene>
<keyword evidence="10 20" id="KW-0418">Kinase</keyword>
<evidence type="ECO:0000256" key="9">
    <source>
        <dbReference type="ARBA" id="ARBA00022741"/>
    </source>
</evidence>
<accession>A0A549SFF9</accession>
<dbReference type="Pfam" id="PF02706">
    <property type="entry name" value="Wzz"/>
    <property type="match status" value="1"/>
</dbReference>
<evidence type="ECO:0000256" key="15">
    <source>
        <dbReference type="ARBA" id="ARBA00051245"/>
    </source>
</evidence>
<evidence type="ECO:0000256" key="8">
    <source>
        <dbReference type="ARBA" id="ARBA00022692"/>
    </source>
</evidence>
<dbReference type="GO" id="GO:0005886">
    <property type="term" value="C:plasma membrane"/>
    <property type="evidence" value="ECO:0007669"/>
    <property type="project" value="UniProtKB-SubCell"/>
</dbReference>
<keyword evidence="9" id="KW-0547">Nucleotide-binding</keyword>
<sequence>MSRRGFDMHGKFSLPLTQQMEGAPEQDGIDLRQLQDFFWRRWKTIVATAITVMVLVFFVLLTVAPRYTGTAQVLLEPRKEKIFGADNILPELNLETSNVDSQVSVIQSINLLRRVVEKEKLTGDIEFGQPPRAGLLNFILGSFRSDDADRKAVEKTADGTIPPDVLRSIGRLRNALEVQRINRTYVLSISVTSEDPVKAARLANAVADMFVVDQLDARYDAAKRASIWLAERMEGLREQVRQSEEAVAQFRREHNLVATSSEAKVTISEQQLSELNGKLIAARADLAEKRAKYEQVAQIGGQGGNLQAIPDVVRSSVISSLRSQQAEVARKEADLLARYSEQHPQVVNARAERRDIERSIAAEVQRILTNLKNDYDVARAREESLQASLAKISGETGLDNSVGVRLRELERLNVGNKTLFDNFLSRAKITQEQSTFEEREARVISPATRPGAPSFPKTGLIEALAGALGLLLGVGGAVALDMLNAGFLTPREIEMKLGLPVLATVPILLEGDRKIDGKVVDPPRYLASKPLSRYAEAVRALRVGVQMADVDNPAKIVLVTSAIPNEGKSTLAVSLALSAEMAGQRVLLVDGDLRHPTMSKYFDLHSADGLVDFLTGKVSLEAALIERGGLTILPVGAKSQNPPDMLGSERMKFLIDSLRREFDYIVIDSPPLGPVIDAKVLTALIDKVVFVVRWRTTTRETVAQHLESFAQNRKIAGIAFNMVDETKTPRYGPYSHYSGYYYKKYYQN</sequence>
<feature type="transmembrane region" description="Helical" evidence="17">
    <location>
        <begin position="42"/>
        <end position="64"/>
    </location>
</feature>
<feature type="coiled-coil region" evidence="16">
    <location>
        <begin position="233"/>
        <end position="292"/>
    </location>
</feature>